<evidence type="ECO:0000256" key="4">
    <source>
        <dbReference type="ARBA" id="ARBA00022677"/>
    </source>
</evidence>
<dbReference type="PANTHER" id="PTHR14275">
    <property type="entry name" value="PROMETHIN"/>
    <property type="match status" value="1"/>
</dbReference>
<comment type="similarity">
    <text evidence="3">Belongs to the LDAF1 family.</text>
</comment>
<dbReference type="Proteomes" id="UP000327493">
    <property type="component" value="Chromosome 15"/>
</dbReference>
<feature type="transmembrane region" description="Helical" evidence="10">
    <location>
        <begin position="123"/>
        <end position="145"/>
    </location>
</feature>
<accession>A0A5J5CVD6</accession>
<feature type="region of interest" description="Disordered" evidence="9">
    <location>
        <begin position="1"/>
        <end position="27"/>
    </location>
</feature>
<evidence type="ECO:0000256" key="8">
    <source>
        <dbReference type="ARBA" id="ARBA00023136"/>
    </source>
</evidence>
<feature type="transmembrane region" description="Helical" evidence="10">
    <location>
        <begin position="67"/>
        <end position="91"/>
    </location>
</feature>
<evidence type="ECO:0000313" key="11">
    <source>
        <dbReference type="EMBL" id="KAA8585089.1"/>
    </source>
</evidence>
<evidence type="ECO:0000256" key="6">
    <source>
        <dbReference type="ARBA" id="ARBA00022824"/>
    </source>
</evidence>
<evidence type="ECO:0000313" key="12">
    <source>
        <dbReference type="Proteomes" id="UP000327493"/>
    </source>
</evidence>
<dbReference type="PANTHER" id="PTHR14275:SF0">
    <property type="entry name" value="LIPID DROPLET ASSEMBLY FACTOR 1"/>
    <property type="match status" value="1"/>
</dbReference>
<dbReference type="Pfam" id="PF16015">
    <property type="entry name" value="Promethin"/>
    <property type="match status" value="1"/>
</dbReference>
<evidence type="ECO:0000256" key="9">
    <source>
        <dbReference type="SAM" id="MobiDB-lite"/>
    </source>
</evidence>
<evidence type="ECO:0000256" key="2">
    <source>
        <dbReference type="ARBA" id="ARBA00004502"/>
    </source>
</evidence>
<evidence type="ECO:0000256" key="10">
    <source>
        <dbReference type="SAM" id="Phobius"/>
    </source>
</evidence>
<dbReference type="GO" id="GO:0005789">
    <property type="term" value="C:endoplasmic reticulum membrane"/>
    <property type="evidence" value="ECO:0007669"/>
    <property type="project" value="UniProtKB-SubCell"/>
</dbReference>
<evidence type="ECO:0000256" key="3">
    <source>
        <dbReference type="ARBA" id="ARBA00007618"/>
    </source>
</evidence>
<keyword evidence="5 10" id="KW-0812">Transmembrane</keyword>
<dbReference type="GO" id="GO:0005811">
    <property type="term" value="C:lipid droplet"/>
    <property type="evidence" value="ECO:0007669"/>
    <property type="project" value="UniProtKB-SubCell"/>
</dbReference>
<keyword evidence="7 10" id="KW-1133">Transmembrane helix</keyword>
<comment type="subcellular location">
    <subcellularLocation>
        <location evidence="1">Endoplasmic reticulum membrane</location>
        <topology evidence="1">Multi-pass membrane protein</topology>
    </subcellularLocation>
    <subcellularLocation>
        <location evidence="2">Lipid droplet</location>
    </subcellularLocation>
</comment>
<feature type="transmembrane region" description="Helical" evidence="10">
    <location>
        <begin position="98"/>
        <end position="117"/>
    </location>
</feature>
<organism evidence="11 12">
    <name type="scientific">Etheostoma spectabile</name>
    <name type="common">orangethroat darter</name>
    <dbReference type="NCBI Taxonomy" id="54343"/>
    <lineage>
        <taxon>Eukaryota</taxon>
        <taxon>Metazoa</taxon>
        <taxon>Chordata</taxon>
        <taxon>Craniata</taxon>
        <taxon>Vertebrata</taxon>
        <taxon>Euteleostomi</taxon>
        <taxon>Actinopterygii</taxon>
        <taxon>Neopterygii</taxon>
        <taxon>Teleostei</taxon>
        <taxon>Neoteleostei</taxon>
        <taxon>Acanthomorphata</taxon>
        <taxon>Eupercaria</taxon>
        <taxon>Perciformes</taxon>
        <taxon>Percoidei</taxon>
        <taxon>Percidae</taxon>
        <taxon>Etheostomatinae</taxon>
        <taxon>Etheostoma</taxon>
    </lineage>
</organism>
<keyword evidence="8 10" id="KW-0472">Membrane</keyword>
<gene>
    <name evidence="11" type="ORF">FQN60_003783</name>
</gene>
<dbReference type="EMBL" id="VOFY01000015">
    <property type="protein sequence ID" value="KAA8585089.1"/>
    <property type="molecule type" value="Genomic_DNA"/>
</dbReference>
<dbReference type="AlphaFoldDB" id="A0A5J5CVD6"/>
<protein>
    <recommendedName>
        <fullName evidence="13">Promethin</fullName>
    </recommendedName>
</protein>
<keyword evidence="6" id="KW-0256">Endoplasmic reticulum</keyword>
<evidence type="ECO:0000256" key="1">
    <source>
        <dbReference type="ARBA" id="ARBA00004477"/>
    </source>
</evidence>
<keyword evidence="4" id="KW-0551">Lipid droplet</keyword>
<name>A0A5J5CVD6_9PERO</name>
<comment type="caution">
    <text evidence="11">The sequence shown here is derived from an EMBL/GenBank/DDBJ whole genome shotgun (WGS) entry which is preliminary data.</text>
</comment>
<keyword evidence="12" id="KW-1185">Reference proteome</keyword>
<evidence type="ECO:0008006" key="13">
    <source>
        <dbReference type="Google" id="ProtNLM"/>
    </source>
</evidence>
<evidence type="ECO:0000256" key="7">
    <source>
        <dbReference type="ARBA" id="ARBA00022989"/>
    </source>
</evidence>
<evidence type="ECO:0000256" key="5">
    <source>
        <dbReference type="ARBA" id="ARBA00022692"/>
    </source>
</evidence>
<dbReference type="InterPro" id="IPR029709">
    <property type="entry name" value="LDAF1"/>
</dbReference>
<reference evidence="11 12" key="1">
    <citation type="submission" date="2019-08" db="EMBL/GenBank/DDBJ databases">
        <title>A chromosome-level genome assembly, high-density linkage maps, and genome scans reveal the genomic architecture of hybrid incompatibilities underlying speciation via character displacement in darters (Percidae: Etheostominae).</title>
        <authorList>
            <person name="Moran R.L."/>
            <person name="Catchen J.M."/>
            <person name="Fuller R.C."/>
        </authorList>
    </citation>
    <scope>NUCLEOTIDE SEQUENCE [LARGE SCALE GENOMIC DNA]</scope>
    <source>
        <strain evidence="11">EspeVRDwgs_2016</strain>
        <tissue evidence="11">Muscle</tissue>
    </source>
</reference>
<proteinExistence type="inferred from homology"/>
<sequence>MTQFSSCLQSGEMEKQQSSSSSSSSGVTDFQQQWGSWTTLLKRFYDDPKVAQLMSTRLGQYLSSHPFFALTVLLFGALAALPVGLFLSFALVTSVMSAVGFVLFEVFLLSVGGLSLLCLLPGIALFAVMVSGTFIVLYITVSNILNRYFPHLTKQGKVQEESERETS</sequence>